<accession>X1K0Y5</accession>
<gene>
    <name evidence="1" type="ORF">S03H2_69793</name>
</gene>
<sequence length="30" mass="3623">INIKEQLIFVIITRFVFNKKIELLIFSNQT</sequence>
<protein>
    <submittedName>
        <fullName evidence="1">Uncharacterized protein</fullName>
    </submittedName>
</protein>
<comment type="caution">
    <text evidence="1">The sequence shown here is derived from an EMBL/GenBank/DDBJ whole genome shotgun (WGS) entry which is preliminary data.</text>
</comment>
<dbReference type="AlphaFoldDB" id="X1K0Y5"/>
<reference evidence="1" key="1">
    <citation type="journal article" date="2014" name="Front. Microbiol.">
        <title>High frequency of phylogenetically diverse reductive dehalogenase-homologous genes in deep subseafloor sedimentary metagenomes.</title>
        <authorList>
            <person name="Kawai M."/>
            <person name="Futagami T."/>
            <person name="Toyoda A."/>
            <person name="Takaki Y."/>
            <person name="Nishi S."/>
            <person name="Hori S."/>
            <person name="Arai W."/>
            <person name="Tsubouchi T."/>
            <person name="Morono Y."/>
            <person name="Uchiyama I."/>
            <person name="Ito T."/>
            <person name="Fujiyama A."/>
            <person name="Inagaki F."/>
            <person name="Takami H."/>
        </authorList>
    </citation>
    <scope>NUCLEOTIDE SEQUENCE</scope>
    <source>
        <strain evidence="1">Expedition CK06-06</strain>
    </source>
</reference>
<organism evidence="1">
    <name type="scientific">marine sediment metagenome</name>
    <dbReference type="NCBI Taxonomy" id="412755"/>
    <lineage>
        <taxon>unclassified sequences</taxon>
        <taxon>metagenomes</taxon>
        <taxon>ecological metagenomes</taxon>
    </lineage>
</organism>
<proteinExistence type="predicted"/>
<name>X1K0Y5_9ZZZZ</name>
<evidence type="ECO:0000313" key="1">
    <source>
        <dbReference type="EMBL" id="GAI00158.1"/>
    </source>
</evidence>
<feature type="non-terminal residue" evidence="1">
    <location>
        <position position="1"/>
    </location>
</feature>
<dbReference type="EMBL" id="BARU01046201">
    <property type="protein sequence ID" value="GAI00158.1"/>
    <property type="molecule type" value="Genomic_DNA"/>
</dbReference>